<keyword evidence="3" id="KW-1185">Reference proteome</keyword>
<proteinExistence type="predicted"/>
<feature type="compositionally biased region" description="Basic and acidic residues" evidence="1">
    <location>
        <begin position="80"/>
        <end position="90"/>
    </location>
</feature>
<comment type="caution">
    <text evidence="2">The sequence shown here is derived from an EMBL/GenBank/DDBJ whole genome shotgun (WGS) entry which is preliminary data.</text>
</comment>
<dbReference type="EMBL" id="BPLR01012556">
    <property type="protein sequence ID" value="GIY54793.1"/>
    <property type="molecule type" value="Genomic_DNA"/>
</dbReference>
<name>A0AAV4UAL5_CAEEX</name>
<organism evidence="2 3">
    <name type="scientific">Caerostris extrusa</name>
    <name type="common">Bark spider</name>
    <name type="synonym">Caerostris bankana</name>
    <dbReference type="NCBI Taxonomy" id="172846"/>
    <lineage>
        <taxon>Eukaryota</taxon>
        <taxon>Metazoa</taxon>
        <taxon>Ecdysozoa</taxon>
        <taxon>Arthropoda</taxon>
        <taxon>Chelicerata</taxon>
        <taxon>Arachnida</taxon>
        <taxon>Araneae</taxon>
        <taxon>Araneomorphae</taxon>
        <taxon>Entelegynae</taxon>
        <taxon>Araneoidea</taxon>
        <taxon>Araneidae</taxon>
        <taxon>Caerostris</taxon>
    </lineage>
</organism>
<evidence type="ECO:0000313" key="3">
    <source>
        <dbReference type="Proteomes" id="UP001054945"/>
    </source>
</evidence>
<sequence length="153" mass="16781">MLEWHYTTKLWNYACLVIKRATHTDLCFPEHTAHSGDTISLKVRHHGESLAPHHLVPGRHPHRPGAEGDGGRPDGGPGSRDGHPEHHRGEGGGQRRVQVPGENDVGTTFHAARLNIYGPPFVRAMRNVTAVSGEDSDHSMSVWGYPIKGNQVV</sequence>
<reference evidence="2 3" key="1">
    <citation type="submission" date="2021-06" db="EMBL/GenBank/DDBJ databases">
        <title>Caerostris extrusa draft genome.</title>
        <authorList>
            <person name="Kono N."/>
            <person name="Arakawa K."/>
        </authorList>
    </citation>
    <scope>NUCLEOTIDE SEQUENCE [LARGE SCALE GENOMIC DNA]</scope>
</reference>
<protein>
    <submittedName>
        <fullName evidence="2">Down syndrome cell adhesion molecule-like protein Dscam2</fullName>
    </submittedName>
</protein>
<evidence type="ECO:0000256" key="1">
    <source>
        <dbReference type="SAM" id="MobiDB-lite"/>
    </source>
</evidence>
<feature type="region of interest" description="Disordered" evidence="1">
    <location>
        <begin position="51"/>
        <end position="101"/>
    </location>
</feature>
<accession>A0AAV4UAL5</accession>
<dbReference type="Proteomes" id="UP001054945">
    <property type="component" value="Unassembled WGS sequence"/>
</dbReference>
<gene>
    <name evidence="2" type="primary">Dscam2_34</name>
    <name evidence="2" type="ORF">CEXT_385451</name>
</gene>
<evidence type="ECO:0000313" key="2">
    <source>
        <dbReference type="EMBL" id="GIY54793.1"/>
    </source>
</evidence>
<dbReference type="AlphaFoldDB" id="A0AAV4UAL5"/>